<accession>W6YUG2</accession>
<dbReference type="HOGENOM" id="CLU_3142786_0_0_1"/>
<dbReference type="EMBL" id="KI964039">
    <property type="protein sequence ID" value="EUC43107.1"/>
    <property type="molecule type" value="Genomic_DNA"/>
</dbReference>
<dbReference type="AlphaFoldDB" id="W6YUG2"/>
<proteinExistence type="predicted"/>
<dbReference type="Proteomes" id="UP000054032">
    <property type="component" value="Unassembled WGS sequence"/>
</dbReference>
<dbReference type="KEGG" id="bor:COCMIDRAFT_101718"/>
<dbReference type="RefSeq" id="XP_007690368.1">
    <property type="nucleotide sequence ID" value="XM_007692178.1"/>
</dbReference>
<organism evidence="1 2">
    <name type="scientific">Bipolaris oryzae ATCC 44560</name>
    <dbReference type="NCBI Taxonomy" id="930090"/>
    <lineage>
        <taxon>Eukaryota</taxon>
        <taxon>Fungi</taxon>
        <taxon>Dikarya</taxon>
        <taxon>Ascomycota</taxon>
        <taxon>Pezizomycotina</taxon>
        <taxon>Dothideomycetes</taxon>
        <taxon>Pleosporomycetidae</taxon>
        <taxon>Pleosporales</taxon>
        <taxon>Pleosporineae</taxon>
        <taxon>Pleosporaceae</taxon>
        <taxon>Bipolaris</taxon>
    </lineage>
</organism>
<dbReference type="GeneID" id="19117920"/>
<protein>
    <submittedName>
        <fullName evidence="1">Uncharacterized protein</fullName>
    </submittedName>
</protein>
<reference evidence="1 2" key="1">
    <citation type="journal article" date="2013" name="PLoS Genet.">
        <title>Comparative genome structure, secondary metabolite, and effector coding capacity across Cochliobolus pathogens.</title>
        <authorList>
            <person name="Condon B.J."/>
            <person name="Leng Y."/>
            <person name="Wu D."/>
            <person name="Bushley K.E."/>
            <person name="Ohm R.A."/>
            <person name="Otillar R."/>
            <person name="Martin J."/>
            <person name="Schackwitz W."/>
            <person name="Grimwood J."/>
            <person name="MohdZainudin N."/>
            <person name="Xue C."/>
            <person name="Wang R."/>
            <person name="Manning V.A."/>
            <person name="Dhillon B."/>
            <person name="Tu Z.J."/>
            <person name="Steffenson B.J."/>
            <person name="Salamov A."/>
            <person name="Sun H."/>
            <person name="Lowry S."/>
            <person name="LaButti K."/>
            <person name="Han J."/>
            <person name="Copeland A."/>
            <person name="Lindquist E."/>
            <person name="Barry K."/>
            <person name="Schmutz J."/>
            <person name="Baker S.E."/>
            <person name="Ciuffetti L.M."/>
            <person name="Grigoriev I.V."/>
            <person name="Zhong S."/>
            <person name="Turgeon B.G."/>
        </authorList>
    </citation>
    <scope>NUCLEOTIDE SEQUENCE [LARGE SCALE GENOMIC DNA]</scope>
    <source>
        <strain evidence="1 2">ATCC 44560</strain>
    </source>
</reference>
<evidence type="ECO:0000313" key="2">
    <source>
        <dbReference type="Proteomes" id="UP000054032"/>
    </source>
</evidence>
<sequence length="49" mass="5459">MRPAGAFGISFENRRNLLDDTCRACKMTNILRSGTSSSLWGATWVIEQP</sequence>
<evidence type="ECO:0000313" key="1">
    <source>
        <dbReference type="EMBL" id="EUC43107.1"/>
    </source>
</evidence>
<gene>
    <name evidence="1" type="ORF">COCMIDRAFT_101718</name>
</gene>
<name>W6YUG2_COCMI</name>
<keyword evidence="2" id="KW-1185">Reference proteome</keyword>